<dbReference type="EMBL" id="PDEP01000001">
    <property type="protein sequence ID" value="PEN09483.1"/>
    <property type="molecule type" value="Genomic_DNA"/>
</dbReference>
<dbReference type="InterPro" id="IPR039793">
    <property type="entry name" value="UROS/Hem4"/>
</dbReference>
<proteinExistence type="predicted"/>
<reference evidence="2 3" key="1">
    <citation type="submission" date="2017-10" db="EMBL/GenBank/DDBJ databases">
        <title>Draft genome of Longimonas halophila.</title>
        <authorList>
            <person name="Goh K.M."/>
            <person name="Shamsir M.S."/>
            <person name="Lim S.W."/>
        </authorList>
    </citation>
    <scope>NUCLEOTIDE SEQUENCE [LARGE SCALE GENOMIC DNA]</scope>
    <source>
        <strain evidence="2 3">KCTC 42399</strain>
    </source>
</reference>
<dbReference type="PANTHER" id="PTHR12390">
    <property type="entry name" value="UROPORPHYRINOGEN III SYNTHASE"/>
    <property type="match status" value="1"/>
</dbReference>
<dbReference type="SUPFAM" id="SSF69618">
    <property type="entry name" value="HemD-like"/>
    <property type="match status" value="1"/>
</dbReference>
<dbReference type="GO" id="GO:0006780">
    <property type="term" value="P:uroporphyrinogen III biosynthetic process"/>
    <property type="evidence" value="ECO:0007669"/>
    <property type="project" value="InterPro"/>
</dbReference>
<name>A0A2H3NQG4_9BACT</name>
<dbReference type="InterPro" id="IPR003754">
    <property type="entry name" value="4pyrrol_synth_uPrphyn_synth"/>
</dbReference>
<dbReference type="InterPro" id="IPR036108">
    <property type="entry name" value="4pyrrol_syn_uPrphyn_synt_sf"/>
</dbReference>
<evidence type="ECO:0000259" key="1">
    <source>
        <dbReference type="Pfam" id="PF02602"/>
    </source>
</evidence>
<comment type="caution">
    <text evidence="2">The sequence shown here is derived from an EMBL/GenBank/DDBJ whole genome shotgun (WGS) entry which is preliminary data.</text>
</comment>
<accession>A0A2H3NQG4</accession>
<gene>
    <name evidence="2" type="ORF">CRI93_01780</name>
</gene>
<dbReference type="PANTHER" id="PTHR12390:SF0">
    <property type="entry name" value="UROPORPHYRINOGEN-III SYNTHASE"/>
    <property type="match status" value="1"/>
</dbReference>
<dbReference type="Pfam" id="PF02602">
    <property type="entry name" value="HEM4"/>
    <property type="match status" value="1"/>
</dbReference>
<dbReference type="CDD" id="cd06578">
    <property type="entry name" value="HemD"/>
    <property type="match status" value="1"/>
</dbReference>
<feature type="domain" description="Tetrapyrrole biosynthesis uroporphyrinogen III synthase" evidence="1">
    <location>
        <begin position="46"/>
        <end position="257"/>
    </location>
</feature>
<evidence type="ECO:0000313" key="2">
    <source>
        <dbReference type="EMBL" id="PEN09483.1"/>
    </source>
</evidence>
<keyword evidence="3" id="KW-1185">Reference proteome</keyword>
<organism evidence="2 3">
    <name type="scientific">Longimonas halophila</name>
    <dbReference type="NCBI Taxonomy" id="1469170"/>
    <lineage>
        <taxon>Bacteria</taxon>
        <taxon>Pseudomonadati</taxon>
        <taxon>Rhodothermota</taxon>
        <taxon>Rhodothermia</taxon>
        <taxon>Rhodothermales</taxon>
        <taxon>Salisaetaceae</taxon>
        <taxon>Longimonas</taxon>
    </lineage>
</organism>
<protein>
    <submittedName>
        <fullName evidence="2">Uroporphyrinogen III synthase</fullName>
    </submittedName>
</protein>
<evidence type="ECO:0000313" key="3">
    <source>
        <dbReference type="Proteomes" id="UP000221024"/>
    </source>
</evidence>
<dbReference type="Gene3D" id="3.40.50.10090">
    <property type="match status" value="2"/>
</dbReference>
<sequence>MWAAPKCSMAFAPLNSPDSCFSILPRAMMADSVVLLRHPRGTPDPYEHALAGEGATVQCTPVLAFDIDPPPTLSVLLNRAAAYGALVCTSPRAVQALRQALPPDHPLYAAWANKPTYVVGPRTAGAVSEWGGQPTGAEAGDAAALADRIVADAPGRLLFLSGNRRRDTLPRALVEAGQVFDEVEVYRTRLRSNITLPDPPAWLAFFSPSGIEAVRASGYALDAYACAAIGSTTAAALRDEGASVQAVAASPTPDALAAAIRDVQASGQSRPSSP</sequence>
<dbReference type="AlphaFoldDB" id="A0A2H3NQG4"/>
<dbReference type="Proteomes" id="UP000221024">
    <property type="component" value="Unassembled WGS sequence"/>
</dbReference>
<dbReference type="GO" id="GO:0005829">
    <property type="term" value="C:cytosol"/>
    <property type="evidence" value="ECO:0007669"/>
    <property type="project" value="TreeGrafter"/>
</dbReference>
<dbReference type="GO" id="GO:0004852">
    <property type="term" value="F:uroporphyrinogen-III synthase activity"/>
    <property type="evidence" value="ECO:0007669"/>
    <property type="project" value="InterPro"/>
</dbReference>